<dbReference type="GO" id="GO:0008360">
    <property type="term" value="P:regulation of cell shape"/>
    <property type="evidence" value="ECO:0007669"/>
    <property type="project" value="UniProtKB-KW"/>
</dbReference>
<dbReference type="GO" id="GO:0071555">
    <property type="term" value="P:cell wall organization"/>
    <property type="evidence" value="ECO:0007669"/>
    <property type="project" value="UniProtKB-KW"/>
</dbReference>
<keyword evidence="14" id="KW-1185">Reference proteome</keyword>
<dbReference type="InterPro" id="IPR050226">
    <property type="entry name" value="NagZ_Beta-hexosaminidase"/>
</dbReference>
<dbReference type="GO" id="GO:0009252">
    <property type="term" value="P:peptidoglycan biosynthetic process"/>
    <property type="evidence" value="ECO:0007669"/>
    <property type="project" value="UniProtKB-KW"/>
</dbReference>
<feature type="binding site" evidence="11">
    <location>
        <position position="138"/>
    </location>
    <ligand>
        <name>substrate</name>
    </ligand>
</feature>
<gene>
    <name evidence="11" type="primary">nagZ</name>
    <name evidence="13" type="ORF">SAMN05660831_00563</name>
</gene>
<keyword evidence="5 11" id="KW-0133">Cell shape</keyword>
<comment type="function">
    <text evidence="11">Plays a role in peptidoglycan recycling by cleaving the terminal beta-1,4-linked N-acetylglucosamine (GlcNAc) from peptide-linked peptidoglycan fragments, giving rise to free GlcNAc, anhydro-N-acetylmuramic acid and anhydro-N-acetylmuramic acid-linked peptides.</text>
</comment>
<evidence type="ECO:0000256" key="5">
    <source>
        <dbReference type="ARBA" id="ARBA00022960"/>
    </source>
</evidence>
<keyword evidence="8 11" id="KW-0131">Cell cycle</keyword>
<comment type="similarity">
    <text evidence="11">Belongs to the glycosyl hydrolase 3 family. NagZ subfamily.</text>
</comment>
<keyword evidence="7 11" id="KW-0326">Glycosidase</keyword>
<dbReference type="Proteomes" id="UP000198611">
    <property type="component" value="Unassembled WGS sequence"/>
</dbReference>
<dbReference type="RefSeq" id="WP_093427209.1">
    <property type="nucleotide sequence ID" value="NZ_FOMJ01000001.1"/>
</dbReference>
<evidence type="ECO:0000256" key="11">
    <source>
        <dbReference type="HAMAP-Rule" id="MF_00364"/>
    </source>
</evidence>
<dbReference type="FunFam" id="3.20.20.300:FF:000001">
    <property type="entry name" value="Beta-hexosaminidase"/>
    <property type="match status" value="1"/>
</dbReference>
<dbReference type="AlphaFoldDB" id="A0A1I1PDJ5"/>
<dbReference type="HAMAP" id="MF_00364">
    <property type="entry name" value="NagZ"/>
    <property type="match status" value="1"/>
</dbReference>
<feature type="binding site" evidence="11">
    <location>
        <position position="64"/>
    </location>
    <ligand>
        <name>substrate</name>
    </ligand>
</feature>
<dbReference type="PANTHER" id="PTHR30480">
    <property type="entry name" value="BETA-HEXOSAMINIDASE-RELATED"/>
    <property type="match status" value="1"/>
</dbReference>
<evidence type="ECO:0000256" key="8">
    <source>
        <dbReference type="ARBA" id="ARBA00023306"/>
    </source>
</evidence>
<dbReference type="NCBIfam" id="NF003740">
    <property type="entry name" value="PRK05337.1"/>
    <property type="match status" value="1"/>
</dbReference>
<keyword evidence="2 11" id="KW-0963">Cytoplasm</keyword>
<evidence type="ECO:0000256" key="10">
    <source>
        <dbReference type="ARBA" id="ARBA00037880"/>
    </source>
</evidence>
<evidence type="ECO:0000256" key="6">
    <source>
        <dbReference type="ARBA" id="ARBA00022984"/>
    </source>
</evidence>
<protein>
    <recommendedName>
        <fullName evidence="11">Beta-hexosaminidase</fullName>
        <ecNumber evidence="11">3.2.1.52</ecNumber>
    </recommendedName>
    <alternativeName>
        <fullName evidence="11">Beta-N-acetylhexosaminidase</fullName>
    </alternativeName>
    <alternativeName>
        <fullName evidence="11">N-acetyl-beta-glucosaminidase</fullName>
    </alternativeName>
</protein>
<feature type="binding site" evidence="11">
    <location>
        <position position="72"/>
    </location>
    <ligand>
        <name>substrate</name>
    </ligand>
</feature>
<feature type="domain" description="Glycoside hydrolase family 3 N-terminal" evidence="12">
    <location>
        <begin position="14"/>
        <end position="287"/>
    </location>
</feature>
<evidence type="ECO:0000256" key="9">
    <source>
        <dbReference type="ARBA" id="ARBA00023316"/>
    </source>
</evidence>
<name>A0A1I1PDJ5_9GAMM</name>
<dbReference type="GO" id="GO:0005737">
    <property type="term" value="C:cytoplasm"/>
    <property type="evidence" value="ECO:0007669"/>
    <property type="project" value="UniProtKB-SubCell"/>
</dbReference>
<dbReference type="GO" id="GO:0051301">
    <property type="term" value="P:cell division"/>
    <property type="evidence" value="ECO:0007669"/>
    <property type="project" value="UniProtKB-KW"/>
</dbReference>
<feature type="active site" description="Proton donor/acceptor" evidence="11">
    <location>
        <position position="181"/>
    </location>
</feature>
<feature type="site" description="Important for catalytic activity" evidence="11">
    <location>
        <position position="179"/>
    </location>
</feature>
<evidence type="ECO:0000256" key="1">
    <source>
        <dbReference type="ARBA" id="ARBA00001231"/>
    </source>
</evidence>
<dbReference type="Gene3D" id="3.20.20.300">
    <property type="entry name" value="Glycoside hydrolase, family 3, N-terminal domain"/>
    <property type="match status" value="1"/>
</dbReference>
<evidence type="ECO:0000259" key="12">
    <source>
        <dbReference type="Pfam" id="PF00933"/>
    </source>
</evidence>
<keyword evidence="6 11" id="KW-0573">Peptidoglycan synthesis</keyword>
<dbReference type="InterPro" id="IPR036962">
    <property type="entry name" value="Glyco_hydro_3_N_sf"/>
</dbReference>
<dbReference type="GO" id="GO:0009254">
    <property type="term" value="P:peptidoglycan turnover"/>
    <property type="evidence" value="ECO:0007669"/>
    <property type="project" value="UniProtKB-UniRule"/>
</dbReference>
<sequence length="354" mass="37963">MSLGPVMLDIAGTALDATERERLAHPLVGGVILFARNFVDPDQLAALVAEIHAVRDPHLLVAVDQEGGRVQRFRDGFTLLPPPRRYGEVHDTDPERARQLAYDGAWVMARELRSVGVDFSFAPVLDLDHGVSSVIGDRALHADPAVVEDLGQAFVHGMRAAGMAAVGKHYPGHGGIAADSHHEVPEDPRTLEALRGRDLRPFAHLAGNGLPAVMPAHVIYPEVDRLPAGFSHFWLQTLLREWLGFQGLIFSDDLAMAGAAVAGTPLERARAARAAGCDVILHCNDIAGADTILDGLEHTDDPLAHVRLARMHGRHAVARGELARDPDWRSAVHRLAALAEDPTGDLALEGGGPA</sequence>
<evidence type="ECO:0000313" key="13">
    <source>
        <dbReference type="EMBL" id="SFD04030.1"/>
    </source>
</evidence>
<dbReference type="UniPathway" id="UPA00544"/>
<dbReference type="InterPro" id="IPR001764">
    <property type="entry name" value="Glyco_hydro_3_N"/>
</dbReference>
<organism evidence="13 14">
    <name type="scientific">Thiohalospira halophila DSM 15071</name>
    <dbReference type="NCBI Taxonomy" id="1123397"/>
    <lineage>
        <taxon>Bacteria</taxon>
        <taxon>Pseudomonadati</taxon>
        <taxon>Pseudomonadota</taxon>
        <taxon>Gammaproteobacteria</taxon>
        <taxon>Thiohalospirales</taxon>
        <taxon>Thiohalospiraceae</taxon>
        <taxon>Thiohalospira</taxon>
    </lineage>
</organism>
<dbReference type="STRING" id="1123397.SAMN05660831_00563"/>
<proteinExistence type="inferred from homology"/>
<dbReference type="InterPro" id="IPR017853">
    <property type="entry name" value="GH"/>
</dbReference>
<dbReference type="GO" id="GO:0004563">
    <property type="term" value="F:beta-N-acetylhexosaminidase activity"/>
    <property type="evidence" value="ECO:0007669"/>
    <property type="project" value="UniProtKB-UniRule"/>
</dbReference>
<evidence type="ECO:0000256" key="7">
    <source>
        <dbReference type="ARBA" id="ARBA00023295"/>
    </source>
</evidence>
<comment type="catalytic activity">
    <reaction evidence="1 11">
        <text>Hydrolysis of terminal non-reducing N-acetyl-D-hexosamine residues in N-acetyl-beta-D-hexosaminides.</text>
        <dbReference type="EC" id="3.2.1.52"/>
    </reaction>
</comment>
<accession>A0A1I1PDJ5</accession>
<dbReference type="InterPro" id="IPR022956">
    <property type="entry name" value="Beta_hexosaminidase_bac"/>
</dbReference>
<reference evidence="13 14" key="1">
    <citation type="submission" date="2016-10" db="EMBL/GenBank/DDBJ databases">
        <authorList>
            <person name="de Groot N.N."/>
        </authorList>
    </citation>
    <scope>NUCLEOTIDE SEQUENCE [LARGE SCALE GENOMIC DNA]</scope>
    <source>
        <strain evidence="13 14">HL3</strain>
    </source>
</reference>
<dbReference type="GO" id="GO:0005975">
    <property type="term" value="P:carbohydrate metabolic process"/>
    <property type="evidence" value="ECO:0007669"/>
    <property type="project" value="InterPro"/>
</dbReference>
<keyword evidence="9 11" id="KW-0961">Cell wall biogenesis/degradation</keyword>
<comment type="subcellular location">
    <subcellularLocation>
        <location evidence="11">Cytoplasm</location>
    </subcellularLocation>
</comment>
<dbReference type="PANTHER" id="PTHR30480:SF13">
    <property type="entry name" value="BETA-HEXOSAMINIDASE"/>
    <property type="match status" value="1"/>
</dbReference>
<dbReference type="Pfam" id="PF00933">
    <property type="entry name" value="Glyco_hydro_3"/>
    <property type="match status" value="1"/>
</dbReference>
<feature type="active site" description="Nucleophile" evidence="11">
    <location>
        <position position="252"/>
    </location>
</feature>
<feature type="binding site" evidence="11">
    <location>
        <begin position="168"/>
        <end position="169"/>
    </location>
    <ligand>
        <name>substrate</name>
    </ligand>
</feature>
<keyword evidence="4 11" id="KW-0378">Hydrolase</keyword>
<dbReference type="SUPFAM" id="SSF51445">
    <property type="entry name" value="(Trans)glycosidases"/>
    <property type="match status" value="1"/>
</dbReference>
<dbReference type="EC" id="3.2.1.52" evidence="11"/>
<evidence type="ECO:0000256" key="3">
    <source>
        <dbReference type="ARBA" id="ARBA00022618"/>
    </source>
</evidence>
<evidence type="ECO:0000256" key="2">
    <source>
        <dbReference type="ARBA" id="ARBA00022490"/>
    </source>
</evidence>
<keyword evidence="3 11" id="KW-0132">Cell division</keyword>
<dbReference type="EMBL" id="FOMJ01000001">
    <property type="protein sequence ID" value="SFD04030.1"/>
    <property type="molecule type" value="Genomic_DNA"/>
</dbReference>
<evidence type="ECO:0000313" key="14">
    <source>
        <dbReference type="Proteomes" id="UP000198611"/>
    </source>
</evidence>
<dbReference type="OrthoDB" id="9786661at2"/>
<comment type="pathway">
    <text evidence="10 11">Cell wall biogenesis; peptidoglycan recycling.</text>
</comment>
<evidence type="ECO:0000256" key="4">
    <source>
        <dbReference type="ARBA" id="ARBA00022801"/>
    </source>
</evidence>